<evidence type="ECO:0000256" key="4">
    <source>
        <dbReference type="ARBA" id="ARBA00022638"/>
    </source>
</evidence>
<comment type="catalytic activity">
    <reaction evidence="1">
        <text>Hydrolysis of (1-&gt;4)-beta-linkages between N-acetylmuramic acid and N-acetyl-D-glucosamine residues in a peptidoglycan and between N-acetyl-D-glucosamine residues in chitodextrins.</text>
        <dbReference type="EC" id="3.2.1.17"/>
    </reaction>
</comment>
<keyword evidence="4" id="KW-0081">Bacteriolytic enzyme</keyword>
<gene>
    <name evidence="9" type="ORF">GEV33_002778</name>
</gene>
<reference evidence="9" key="2">
    <citation type="submission" date="2021-08" db="EMBL/GenBank/DDBJ databases">
        <authorList>
            <person name="Eriksson T."/>
        </authorList>
    </citation>
    <scope>NUCLEOTIDE SEQUENCE</scope>
    <source>
        <strain evidence="9">Stoneville</strain>
        <tissue evidence="9">Whole head</tissue>
    </source>
</reference>
<evidence type="ECO:0000256" key="8">
    <source>
        <dbReference type="SAM" id="MobiDB-lite"/>
    </source>
</evidence>
<keyword evidence="5" id="KW-0378">Hydrolase</keyword>
<feature type="disulfide bond" evidence="7">
    <location>
        <begin position="217"/>
        <end position="223"/>
    </location>
</feature>
<sequence length="283" mass="30652">MATIASEVKVKLDGTVLTSSASLLIVRQDDLPGVLPVDLADLVGPAVAAVAAHRQIAPGSRMAQTPKTVRIQVDEQQAICKATRNERRPRPSPPAYLERKPAGRGAAKLQPPQLNCTTLKLEDRCFAMTKLHSVLLALVTIYLTGFPCAASSSDQNFPLTQQCLACICEAISSCDTTTGCTGNVCGPFRITWAYWSDAGKPTVNDEAPESSTAHTNCTVDTYCSILTVQKYMHNFQQDCNNDGKIDCDDFAAIHKLGGYGCKMPELPEVYGQRYHRCKQKVGA</sequence>
<dbReference type="Pfam" id="PF05497">
    <property type="entry name" value="Destabilase"/>
    <property type="match status" value="1"/>
</dbReference>
<dbReference type="EC" id="3.2.1.17" evidence="2"/>
<proteinExistence type="predicted"/>
<keyword evidence="6" id="KW-0326">Glycosidase</keyword>
<keyword evidence="3" id="KW-0929">Antimicrobial</keyword>
<evidence type="ECO:0000256" key="2">
    <source>
        <dbReference type="ARBA" id="ARBA00012732"/>
    </source>
</evidence>
<evidence type="ECO:0000256" key="7">
    <source>
        <dbReference type="PIRSR" id="PIRSR608597-3"/>
    </source>
</evidence>
<keyword evidence="10" id="KW-1185">Reference proteome</keyword>
<dbReference type="AlphaFoldDB" id="A0A8J6LEK6"/>
<feature type="disulfide bond" evidence="7">
    <location>
        <begin position="168"/>
        <end position="174"/>
    </location>
</feature>
<evidence type="ECO:0000313" key="9">
    <source>
        <dbReference type="EMBL" id="KAH0820014.1"/>
    </source>
</evidence>
<comment type="caution">
    <text evidence="9">The sequence shown here is derived from an EMBL/GenBank/DDBJ whole genome shotgun (WGS) entry which is preliminary data.</text>
</comment>
<evidence type="ECO:0000256" key="3">
    <source>
        <dbReference type="ARBA" id="ARBA00022529"/>
    </source>
</evidence>
<dbReference type="PANTHER" id="PTHR11195">
    <property type="entry name" value="DESTABILASE-RELATED"/>
    <property type="match status" value="1"/>
</dbReference>
<evidence type="ECO:0000256" key="1">
    <source>
        <dbReference type="ARBA" id="ARBA00000632"/>
    </source>
</evidence>
<reference evidence="9" key="1">
    <citation type="journal article" date="2020" name="J Insects Food Feed">
        <title>The yellow mealworm (Tenebrio molitor) genome: a resource for the emerging insects as food and feed industry.</title>
        <authorList>
            <person name="Eriksson T."/>
            <person name="Andere A."/>
            <person name="Kelstrup H."/>
            <person name="Emery V."/>
            <person name="Picard C."/>
        </authorList>
    </citation>
    <scope>NUCLEOTIDE SEQUENCE</scope>
    <source>
        <strain evidence="9">Stoneville</strain>
        <tissue evidence="9">Whole head</tissue>
    </source>
</reference>
<evidence type="ECO:0000313" key="10">
    <source>
        <dbReference type="Proteomes" id="UP000719412"/>
    </source>
</evidence>
<dbReference type="PROSITE" id="PS00018">
    <property type="entry name" value="EF_HAND_1"/>
    <property type="match status" value="1"/>
</dbReference>
<dbReference type="GO" id="GO:0042742">
    <property type="term" value="P:defense response to bacterium"/>
    <property type="evidence" value="ECO:0007669"/>
    <property type="project" value="UniProtKB-KW"/>
</dbReference>
<dbReference type="InterPro" id="IPR018247">
    <property type="entry name" value="EF_Hand_1_Ca_BS"/>
</dbReference>
<evidence type="ECO:0000256" key="6">
    <source>
        <dbReference type="ARBA" id="ARBA00023295"/>
    </source>
</evidence>
<feature type="disulfide bond" evidence="7">
    <location>
        <begin position="180"/>
        <end position="185"/>
    </location>
</feature>
<dbReference type="GO" id="GO:0031640">
    <property type="term" value="P:killing of cells of another organism"/>
    <property type="evidence" value="ECO:0007669"/>
    <property type="project" value="UniProtKB-KW"/>
</dbReference>
<feature type="disulfide bond" evidence="7">
    <location>
        <begin position="163"/>
        <end position="247"/>
    </location>
</feature>
<dbReference type="InterPro" id="IPR008597">
    <property type="entry name" value="Invert_lysozyme"/>
</dbReference>
<dbReference type="PANTHER" id="PTHR11195:SF22">
    <property type="entry name" value="LYSOZYME"/>
    <property type="match status" value="1"/>
</dbReference>
<organism evidence="9 10">
    <name type="scientific">Tenebrio molitor</name>
    <name type="common">Yellow mealworm beetle</name>
    <dbReference type="NCBI Taxonomy" id="7067"/>
    <lineage>
        <taxon>Eukaryota</taxon>
        <taxon>Metazoa</taxon>
        <taxon>Ecdysozoa</taxon>
        <taxon>Arthropoda</taxon>
        <taxon>Hexapoda</taxon>
        <taxon>Insecta</taxon>
        <taxon>Pterygota</taxon>
        <taxon>Neoptera</taxon>
        <taxon>Endopterygota</taxon>
        <taxon>Coleoptera</taxon>
        <taxon>Polyphaga</taxon>
        <taxon>Cucujiformia</taxon>
        <taxon>Tenebrionidae</taxon>
        <taxon>Tenebrio</taxon>
    </lineage>
</organism>
<dbReference type="PROSITE" id="PS51909">
    <property type="entry name" value="LYSOZYME_I"/>
    <property type="match status" value="1"/>
</dbReference>
<name>A0A8J6LEK6_TENMO</name>
<keyword evidence="7" id="KW-1015">Disulfide bond</keyword>
<evidence type="ECO:0000256" key="5">
    <source>
        <dbReference type="ARBA" id="ARBA00022801"/>
    </source>
</evidence>
<accession>A0A8J6LEK6</accession>
<dbReference type="Gene3D" id="1.10.530.10">
    <property type="match status" value="1"/>
</dbReference>
<dbReference type="Proteomes" id="UP000719412">
    <property type="component" value="Unassembled WGS sequence"/>
</dbReference>
<dbReference type="GO" id="GO:0003796">
    <property type="term" value="F:lysozyme activity"/>
    <property type="evidence" value="ECO:0007669"/>
    <property type="project" value="UniProtKB-EC"/>
</dbReference>
<feature type="region of interest" description="Disordered" evidence="8">
    <location>
        <begin position="80"/>
        <end position="109"/>
    </location>
</feature>
<dbReference type="FunFam" id="1.10.530.10:FF:000019">
    <property type="entry name" value="lysozyme"/>
    <property type="match status" value="1"/>
</dbReference>
<protein>
    <recommendedName>
        <fullName evidence="2">lysozyme</fullName>
        <ecNumber evidence="2">3.2.1.17</ecNumber>
    </recommendedName>
</protein>
<dbReference type="EMBL" id="JABDTM020013046">
    <property type="protein sequence ID" value="KAH0820014.1"/>
    <property type="molecule type" value="Genomic_DNA"/>
</dbReference>
<dbReference type="CDD" id="cd16890">
    <property type="entry name" value="lyz_i"/>
    <property type="match status" value="1"/>
</dbReference>